<name>A0ABN7RQP0_OIKDI</name>
<sequence>MNVFPCALTNINADKREERQRAKIGDRIYKYSDDGSSALEFNVSGERFRVNRNLLEMLPESTLGNFYKREVYFDAKRNERIEEWGMATLPDMPERIQRYLIRAHLKWWSLRLQAGGNVEKQHEYKAKMVKIFRENEKIAEATEEAKEQHYEVPTEFFKLSLGRWLKYSSCYWPRGCDSLNDAEVAMLEKICERAQIKDGQHVLDLGCGWGSCGLYLLKKYPNIHVTFFSNSRTQQEHIRNEAKKGGNLNRIRSITGDVNVVDVVDENGKTIEFDRIVTNEMFEHMKNYDRLFEKVSKWLKPETGLLFIHVFCHRNFPYQFKVKKSNNADWMAKNYFTGGSMPSFDTFLFFQRNLRIQNTWMMNGTHYSKTLEAWLQLMKDKKAEISSIFAKEYGPKEVQKQLNNWKLFYIMSSEAFAYNKGNDWCVAHYTFKRN</sequence>
<dbReference type="CDD" id="cd02440">
    <property type="entry name" value="AdoMet_MTases"/>
    <property type="match status" value="1"/>
</dbReference>
<gene>
    <name evidence="2" type="ORF">OKIOD_LOCUS1185</name>
</gene>
<dbReference type="InterPro" id="IPR029063">
    <property type="entry name" value="SAM-dependent_MTases_sf"/>
</dbReference>
<dbReference type="EMBL" id="OU015568">
    <property type="protein sequence ID" value="CAG5080519.1"/>
    <property type="molecule type" value="Genomic_DNA"/>
</dbReference>
<dbReference type="PANTHER" id="PTHR43832:SF1">
    <property type="entry name" value="S-ADENOSYL-L-METHIONINE-DEPENDENT METHYLTRANSFERASES SUPERFAMILY PROTEIN"/>
    <property type="match status" value="1"/>
</dbReference>
<reference evidence="2 3" key="1">
    <citation type="submission" date="2021-04" db="EMBL/GenBank/DDBJ databases">
        <authorList>
            <person name="Bliznina A."/>
        </authorList>
    </citation>
    <scope>NUCLEOTIDE SEQUENCE [LARGE SCALE GENOMIC DNA]</scope>
</reference>
<evidence type="ECO:0000256" key="1">
    <source>
        <dbReference type="ARBA" id="ARBA00010815"/>
    </source>
</evidence>
<dbReference type="SUPFAM" id="SSF53335">
    <property type="entry name" value="S-adenosyl-L-methionine-dependent methyltransferases"/>
    <property type="match status" value="1"/>
</dbReference>
<dbReference type="PANTHER" id="PTHR43832">
    <property type="match status" value="1"/>
</dbReference>
<protein>
    <submittedName>
        <fullName evidence="2">Oidioi.mRNA.OKI2018_I69.PAR.g9627.t1.cds</fullName>
    </submittedName>
</protein>
<proteinExistence type="inferred from homology"/>
<evidence type="ECO:0000313" key="3">
    <source>
        <dbReference type="Proteomes" id="UP001158576"/>
    </source>
</evidence>
<organism evidence="2 3">
    <name type="scientific">Oikopleura dioica</name>
    <name type="common">Tunicate</name>
    <dbReference type="NCBI Taxonomy" id="34765"/>
    <lineage>
        <taxon>Eukaryota</taxon>
        <taxon>Metazoa</taxon>
        <taxon>Chordata</taxon>
        <taxon>Tunicata</taxon>
        <taxon>Appendicularia</taxon>
        <taxon>Copelata</taxon>
        <taxon>Oikopleuridae</taxon>
        <taxon>Oikopleura</taxon>
    </lineage>
</organism>
<dbReference type="Pfam" id="PF02353">
    <property type="entry name" value="CMAS"/>
    <property type="match status" value="1"/>
</dbReference>
<evidence type="ECO:0000313" key="2">
    <source>
        <dbReference type="EMBL" id="CAG5080519.1"/>
    </source>
</evidence>
<dbReference type="Proteomes" id="UP001158576">
    <property type="component" value="Chromosome PAR"/>
</dbReference>
<dbReference type="Gene3D" id="3.40.50.150">
    <property type="entry name" value="Vaccinia Virus protein VP39"/>
    <property type="match status" value="1"/>
</dbReference>
<comment type="similarity">
    <text evidence="1">Belongs to the CFA/CMAS family.</text>
</comment>
<keyword evidence="3" id="KW-1185">Reference proteome</keyword>
<accession>A0ABN7RQP0</accession>